<evidence type="ECO:0000313" key="1">
    <source>
        <dbReference type="EMBL" id="TSE29144.1"/>
    </source>
</evidence>
<organism evidence="1 2">
    <name type="scientific">Tepidimonas thermarum</name>
    <dbReference type="NCBI Taxonomy" id="335431"/>
    <lineage>
        <taxon>Bacteria</taxon>
        <taxon>Pseudomonadati</taxon>
        <taxon>Pseudomonadota</taxon>
        <taxon>Betaproteobacteria</taxon>
        <taxon>Burkholderiales</taxon>
        <taxon>Tepidimonas</taxon>
    </lineage>
</organism>
<dbReference type="Pfam" id="PF02566">
    <property type="entry name" value="OsmC"/>
    <property type="match status" value="1"/>
</dbReference>
<dbReference type="InterPro" id="IPR003718">
    <property type="entry name" value="OsmC/Ohr_fam"/>
</dbReference>
<name>A0A554X003_9BURK</name>
<accession>A0A554X003</accession>
<sequence>MRIRRNPNMDTPTTITLVRRSGYQFEIDFGLGTPTLFSDEPPPLGESNGPTPKHLLLAAVANCLSASLTFALTKFKQDPGTLTAVARATVGRNAANRLRVQRIEVEIRLERPGDAYEHLDRILGQFEEFCTISMSVQQGIPIDVRVIGGDGQALKG</sequence>
<dbReference type="SUPFAM" id="SSF82784">
    <property type="entry name" value="OsmC-like"/>
    <property type="match status" value="1"/>
</dbReference>
<evidence type="ECO:0000313" key="2">
    <source>
        <dbReference type="Proteomes" id="UP000318542"/>
    </source>
</evidence>
<comment type="caution">
    <text evidence="1">The sequence shown here is derived from an EMBL/GenBank/DDBJ whole genome shotgun (WGS) entry which is preliminary data.</text>
</comment>
<dbReference type="InterPro" id="IPR036102">
    <property type="entry name" value="OsmC/Ohrsf"/>
</dbReference>
<keyword evidence="2" id="KW-1185">Reference proteome</keyword>
<dbReference type="InterPro" id="IPR015946">
    <property type="entry name" value="KH_dom-like_a/b"/>
</dbReference>
<dbReference type="Gene3D" id="3.30.300.20">
    <property type="match status" value="1"/>
</dbReference>
<reference evidence="1 2" key="1">
    <citation type="submission" date="2019-07" db="EMBL/GenBank/DDBJ databases">
        <title>Tepidimonas thermarum AA-1 draft genome.</title>
        <authorList>
            <person name="Da Costa M.S."/>
            <person name="Froufe H.J.C."/>
            <person name="Egas C."/>
            <person name="Albuquerque L."/>
        </authorList>
    </citation>
    <scope>NUCLEOTIDE SEQUENCE [LARGE SCALE GENOMIC DNA]</scope>
    <source>
        <strain evidence="1 2">AA-1</strain>
    </source>
</reference>
<protein>
    <submittedName>
        <fullName evidence="1">Peroxiredoxin, OsmC subfamily</fullName>
    </submittedName>
</protein>
<dbReference type="EMBL" id="VJOL01000030">
    <property type="protein sequence ID" value="TSE29144.1"/>
    <property type="molecule type" value="Genomic_DNA"/>
</dbReference>
<gene>
    <name evidence="1" type="ORF">Tther_01664</name>
</gene>
<proteinExistence type="predicted"/>
<dbReference type="Proteomes" id="UP000318542">
    <property type="component" value="Unassembled WGS sequence"/>
</dbReference>
<dbReference type="AlphaFoldDB" id="A0A554X003"/>